<evidence type="ECO:0000256" key="3">
    <source>
        <dbReference type="ARBA" id="ARBA00015798"/>
    </source>
</evidence>
<evidence type="ECO:0000259" key="10">
    <source>
        <dbReference type="Pfam" id="PF00432"/>
    </source>
</evidence>
<comment type="cofactor">
    <cofactor evidence="9">
        <name>Zn(2+)</name>
        <dbReference type="ChEBI" id="CHEBI:29105"/>
    </cofactor>
    <text evidence="9">Binds 1 zinc ion per subunit.</text>
</comment>
<dbReference type="InterPro" id="IPR045089">
    <property type="entry name" value="PGGT1B-like"/>
</dbReference>
<evidence type="ECO:0000256" key="9">
    <source>
        <dbReference type="RuleBase" id="RU365056"/>
    </source>
</evidence>
<dbReference type="CDD" id="cd02893">
    <property type="entry name" value="FTase"/>
    <property type="match status" value="1"/>
</dbReference>
<evidence type="ECO:0000313" key="12">
    <source>
        <dbReference type="Proteomes" id="UP001498771"/>
    </source>
</evidence>
<dbReference type="PANTHER" id="PTHR11774">
    <property type="entry name" value="GERANYLGERANYL TRANSFERASE TYPE BETA SUBUNIT"/>
    <property type="match status" value="1"/>
</dbReference>
<evidence type="ECO:0000256" key="4">
    <source>
        <dbReference type="ARBA" id="ARBA00022602"/>
    </source>
</evidence>
<evidence type="ECO:0000256" key="2">
    <source>
        <dbReference type="ARBA" id="ARBA00012702"/>
    </source>
</evidence>
<comment type="subunit">
    <text evidence="9">Heterodimer of an alpha and a beta subunit.</text>
</comment>
<keyword evidence="7" id="KW-0677">Repeat</keyword>
<dbReference type="Pfam" id="PF00432">
    <property type="entry name" value="Prenyltrans"/>
    <property type="match status" value="1"/>
</dbReference>
<protein>
    <recommendedName>
        <fullName evidence="3 9">Protein farnesyltransferase subunit beta</fullName>
        <shortName evidence="9">FTase-beta</shortName>
        <ecNumber evidence="2 9">2.5.1.58</ecNumber>
    </recommendedName>
</protein>
<keyword evidence="8 9" id="KW-0862">Zinc</keyword>
<evidence type="ECO:0000256" key="5">
    <source>
        <dbReference type="ARBA" id="ARBA00022679"/>
    </source>
</evidence>
<dbReference type="GeneID" id="90035793"/>
<keyword evidence="12" id="KW-1185">Reference proteome</keyword>
<name>A0ABR1FBF1_9ASCO</name>
<reference evidence="11 12" key="1">
    <citation type="submission" date="2024-03" db="EMBL/GenBank/DDBJ databases">
        <title>Genome-scale model development and genomic sequencing of the oleaginous clade Lipomyces.</title>
        <authorList>
            <consortium name="Lawrence Berkeley National Laboratory"/>
            <person name="Czajka J.J."/>
            <person name="Han Y."/>
            <person name="Kim J."/>
            <person name="Mondo S.J."/>
            <person name="Hofstad B.A."/>
            <person name="Robles A."/>
            <person name="Haridas S."/>
            <person name="Riley R."/>
            <person name="LaButti K."/>
            <person name="Pangilinan J."/>
            <person name="Andreopoulos W."/>
            <person name="Lipzen A."/>
            <person name="Yan J."/>
            <person name="Wang M."/>
            <person name="Ng V."/>
            <person name="Grigoriev I.V."/>
            <person name="Spatafora J.W."/>
            <person name="Magnuson J.K."/>
            <person name="Baker S.E."/>
            <person name="Pomraning K.R."/>
        </authorList>
    </citation>
    <scope>NUCLEOTIDE SEQUENCE [LARGE SCALE GENOMIC DNA]</scope>
    <source>
        <strain evidence="11 12">Phaff 52-87</strain>
    </source>
</reference>
<comment type="function">
    <text evidence="9">Catalyzes the transfer of a farnesyl moiety from farnesyl diphosphate to a cysteine at the fourth position from the C-terminus of several proteins. The beta subunit is responsible for peptide-binding.</text>
</comment>
<dbReference type="Gene3D" id="1.50.10.20">
    <property type="match status" value="1"/>
</dbReference>
<dbReference type="InterPro" id="IPR001330">
    <property type="entry name" value="Prenyltrans"/>
</dbReference>
<keyword evidence="5 9" id="KW-0808">Transferase</keyword>
<dbReference type="SUPFAM" id="SSF48239">
    <property type="entry name" value="Terpenoid cyclases/Protein prenyltransferases"/>
    <property type="match status" value="1"/>
</dbReference>
<evidence type="ECO:0000256" key="8">
    <source>
        <dbReference type="ARBA" id="ARBA00022833"/>
    </source>
</evidence>
<dbReference type="PANTHER" id="PTHR11774:SF6">
    <property type="entry name" value="PROTEIN FARNESYLTRANSFERASE SUBUNIT BETA"/>
    <property type="match status" value="1"/>
</dbReference>
<sequence>MAAPYTPELNKVHNEKVPIQDSLITETSEMQDETARVCEGLILEGQLPNLNRSAHVEFLQVPLQNRLPASFTGLDASKPWIMYWPLQGISLLDPLALSPADSSRVSASVFACISPTEGGFGGGHGQIAHLASTYAALNALAISQDREAWSALDRKKIYGYLLAMKCEDGGFRMHHGGEEDVRAIYCALASAALLNIMTEELVAGSAEWISRCQTYEGGIGGAPDNEAHGGYAFCGLAALCLLGNPIETVPKYLDLANFIQWLSARQYQPEGGFSGRSNKLVDGCYSWWVGGCWAILEGLMPALRMGSDVIWSKADLQKYILCCCQSASGGLRDKPGKSADFYHSCYVLSGLSVVQHRYKISPQKRESKLGEWSLMWDYEAEDEKVVKVVAANAVGPLNPVHVLPWGVAEMMHDFYAKQ</sequence>
<evidence type="ECO:0000256" key="1">
    <source>
        <dbReference type="ARBA" id="ARBA00010497"/>
    </source>
</evidence>
<evidence type="ECO:0000256" key="6">
    <source>
        <dbReference type="ARBA" id="ARBA00022723"/>
    </source>
</evidence>
<comment type="catalytic activity">
    <reaction evidence="9">
        <text>L-cysteinyl-[protein] + (2E,6E)-farnesyl diphosphate = S-(2E,6E)-farnesyl-L-cysteinyl-[protein] + diphosphate</text>
        <dbReference type="Rhea" id="RHEA:13345"/>
        <dbReference type="Rhea" id="RHEA-COMP:10131"/>
        <dbReference type="Rhea" id="RHEA-COMP:11535"/>
        <dbReference type="ChEBI" id="CHEBI:29950"/>
        <dbReference type="ChEBI" id="CHEBI:33019"/>
        <dbReference type="ChEBI" id="CHEBI:86019"/>
        <dbReference type="ChEBI" id="CHEBI:175763"/>
    </reaction>
</comment>
<keyword evidence="6 9" id="KW-0479">Metal-binding</keyword>
<proteinExistence type="inferred from homology"/>
<comment type="similarity">
    <text evidence="1 9">Belongs to the protein prenyltransferase subunit beta family.</text>
</comment>
<gene>
    <name evidence="11" type="ORF">BZA70DRAFT_234015</name>
</gene>
<dbReference type="EC" id="2.5.1.58" evidence="2 9"/>
<dbReference type="InterPro" id="IPR026872">
    <property type="entry name" value="FTB"/>
</dbReference>
<dbReference type="RefSeq" id="XP_064770120.1">
    <property type="nucleotide sequence ID" value="XM_064910281.1"/>
</dbReference>
<evidence type="ECO:0000256" key="7">
    <source>
        <dbReference type="ARBA" id="ARBA00022737"/>
    </source>
</evidence>
<organism evidence="11 12">
    <name type="scientific">Myxozyma melibiosi</name>
    <dbReference type="NCBI Taxonomy" id="54550"/>
    <lineage>
        <taxon>Eukaryota</taxon>
        <taxon>Fungi</taxon>
        <taxon>Dikarya</taxon>
        <taxon>Ascomycota</taxon>
        <taxon>Saccharomycotina</taxon>
        <taxon>Lipomycetes</taxon>
        <taxon>Lipomycetales</taxon>
        <taxon>Lipomycetaceae</taxon>
        <taxon>Myxozyma</taxon>
    </lineage>
</organism>
<accession>A0ABR1FBF1</accession>
<evidence type="ECO:0000313" key="11">
    <source>
        <dbReference type="EMBL" id="KAK7207087.1"/>
    </source>
</evidence>
<feature type="domain" description="Prenyltransferase alpha-alpha toroid" evidence="10">
    <location>
        <begin position="50"/>
        <end position="381"/>
    </location>
</feature>
<keyword evidence="4 9" id="KW-0637">Prenyltransferase</keyword>
<dbReference type="Proteomes" id="UP001498771">
    <property type="component" value="Unassembled WGS sequence"/>
</dbReference>
<dbReference type="InterPro" id="IPR008930">
    <property type="entry name" value="Terpenoid_cyclase/PrenylTrfase"/>
</dbReference>
<dbReference type="EMBL" id="JBBJBU010000001">
    <property type="protein sequence ID" value="KAK7207087.1"/>
    <property type="molecule type" value="Genomic_DNA"/>
</dbReference>
<comment type="caution">
    <text evidence="11">The sequence shown here is derived from an EMBL/GenBank/DDBJ whole genome shotgun (WGS) entry which is preliminary data.</text>
</comment>